<dbReference type="OMA" id="NDYEWPI"/>
<dbReference type="InterPro" id="IPR005135">
    <property type="entry name" value="Endo/exonuclease/phosphatase"/>
</dbReference>
<dbReference type="GO" id="GO:0006506">
    <property type="term" value="P:GPI anchor biosynthetic process"/>
    <property type="evidence" value="ECO:0007669"/>
    <property type="project" value="TreeGrafter"/>
</dbReference>
<accession>A0A0L8FLA0</accession>
<dbReference type="PANTHER" id="PTHR14859">
    <property type="entry name" value="CALCOFLUOR WHITE HYPERSENSITIVE PROTEIN PRECURSOR"/>
    <property type="match status" value="1"/>
</dbReference>
<dbReference type="KEGG" id="obi:106882624"/>
<organism evidence="3">
    <name type="scientific">Octopus bimaculoides</name>
    <name type="common">California two-spotted octopus</name>
    <dbReference type="NCBI Taxonomy" id="37653"/>
    <lineage>
        <taxon>Eukaryota</taxon>
        <taxon>Metazoa</taxon>
        <taxon>Spiralia</taxon>
        <taxon>Lophotrochozoa</taxon>
        <taxon>Mollusca</taxon>
        <taxon>Cephalopoda</taxon>
        <taxon>Coleoidea</taxon>
        <taxon>Octopodiformes</taxon>
        <taxon>Octopoda</taxon>
        <taxon>Incirrata</taxon>
        <taxon>Octopodidae</taxon>
        <taxon>Octopus</taxon>
    </lineage>
</organism>
<feature type="transmembrane region" description="Helical" evidence="1">
    <location>
        <begin position="354"/>
        <end position="382"/>
    </location>
</feature>
<name>A0A0L8FLA0_OCTBM</name>
<sequence>MVYYLHYAMSRFSLTILVLSVIFHCTLSLKVATYNLWNIMFNWEVRKMRVIEMIETINPDVIAFQEVRMDSSSVRSQLLELQEKLADFNWMVVQPANDVQKPRHTYWNGWEREGIGILSKLPILKSTTISIPYMSGPDTNQRIALHAMIGYSEDSAIHVLTVHFSYDRQQQCNNAARILHYISEKELENVVLLGDFNTYQDFEWPLEVFTDTEIRPENSCFDMVRADAKGPNTILADVWSVHAADKLSGFTFSNMPTPGYESRPDRILVSKSFKILSCNLHGNGNFYKKKYKTLIFWHRFQRVIKSAYEAFQGVSGYSCTQDCGPHGSCRCGVCVNIGNQKDCLLIDCSECNSFMFLLFILLTLFACLLTSGTVLALILFLFSRISVRTFHCLYSVKLYFNTRAYSRLRILYRFFPFIKAPLPFLLVCIVTNLVFYTVITFIFSGTLQTIFRVMAEEFYPSDHLMISSQLWIPNKES</sequence>
<gene>
    <name evidence="3" type="ORF">OCBIM_22015532mg</name>
</gene>
<keyword evidence="1" id="KW-0812">Transmembrane</keyword>
<keyword evidence="1" id="KW-1133">Transmembrane helix</keyword>
<dbReference type="PANTHER" id="PTHR14859:SF16">
    <property type="entry name" value="ENDONUCLEASE_EXONUCLEASE_PHOSPHATASE DOMAIN-CONTAINING PROTEIN"/>
    <property type="match status" value="1"/>
</dbReference>
<evidence type="ECO:0000256" key="1">
    <source>
        <dbReference type="SAM" id="Phobius"/>
    </source>
</evidence>
<dbReference type="AlphaFoldDB" id="A0A0L8FLA0"/>
<proteinExistence type="predicted"/>
<protein>
    <recommendedName>
        <fullName evidence="2">Endonuclease/exonuclease/phosphatase domain-containing protein</fullName>
    </recommendedName>
</protein>
<dbReference type="EMBL" id="KQ429401">
    <property type="protein sequence ID" value="KOF65433.1"/>
    <property type="molecule type" value="Genomic_DNA"/>
</dbReference>
<dbReference type="InterPro" id="IPR051916">
    <property type="entry name" value="GPI-anchor_lipid_remodeler"/>
</dbReference>
<feature type="domain" description="Endonuclease/exonuclease/phosphatase" evidence="2">
    <location>
        <begin position="33"/>
        <end position="278"/>
    </location>
</feature>
<dbReference type="Gene3D" id="3.60.10.10">
    <property type="entry name" value="Endonuclease/exonuclease/phosphatase"/>
    <property type="match status" value="1"/>
</dbReference>
<dbReference type="Pfam" id="PF03372">
    <property type="entry name" value="Exo_endo_phos"/>
    <property type="match status" value="1"/>
</dbReference>
<dbReference type="GO" id="GO:0003824">
    <property type="term" value="F:catalytic activity"/>
    <property type="evidence" value="ECO:0007669"/>
    <property type="project" value="InterPro"/>
</dbReference>
<keyword evidence="1" id="KW-0472">Membrane</keyword>
<feature type="transmembrane region" description="Helical" evidence="1">
    <location>
        <begin position="422"/>
        <end position="444"/>
    </location>
</feature>
<dbReference type="GO" id="GO:0005783">
    <property type="term" value="C:endoplasmic reticulum"/>
    <property type="evidence" value="ECO:0007669"/>
    <property type="project" value="TreeGrafter"/>
</dbReference>
<evidence type="ECO:0000259" key="2">
    <source>
        <dbReference type="Pfam" id="PF03372"/>
    </source>
</evidence>
<dbReference type="SUPFAM" id="SSF56219">
    <property type="entry name" value="DNase I-like"/>
    <property type="match status" value="1"/>
</dbReference>
<evidence type="ECO:0000313" key="3">
    <source>
        <dbReference type="EMBL" id="KOF65433.1"/>
    </source>
</evidence>
<dbReference type="GO" id="GO:0016020">
    <property type="term" value="C:membrane"/>
    <property type="evidence" value="ECO:0007669"/>
    <property type="project" value="GOC"/>
</dbReference>
<dbReference type="OrthoDB" id="387657at2759"/>
<reference evidence="3" key="1">
    <citation type="submission" date="2015-07" db="EMBL/GenBank/DDBJ databases">
        <title>MeaNS - Measles Nucleotide Surveillance Program.</title>
        <authorList>
            <person name="Tran T."/>
            <person name="Druce J."/>
        </authorList>
    </citation>
    <scope>NUCLEOTIDE SEQUENCE</scope>
    <source>
        <strain evidence="3">UCB-OBI-ISO-001</strain>
        <tissue evidence="3">Gonad</tissue>
    </source>
</reference>
<dbReference type="InterPro" id="IPR036691">
    <property type="entry name" value="Endo/exonu/phosph_ase_sf"/>
</dbReference>